<dbReference type="InterPro" id="IPR016024">
    <property type="entry name" value="ARM-type_fold"/>
</dbReference>
<dbReference type="STRING" id="1531966.A0A0A1TNW5"/>
<evidence type="ECO:0000313" key="5">
    <source>
        <dbReference type="Proteomes" id="UP000039046"/>
    </source>
</evidence>
<dbReference type="OrthoDB" id="18978at2759"/>
<sequence length="448" mass="49563">MDHARVKALKGGKTTSRKAIKSGRASGNITPKSSPMASLLTSPTHSTAHSRAASDDSDDGDSDLEVDMISSVHSASSVTETTDENGSVTLDTNALLENIQDHKRNNNTTREEFLEAFIKVIRTKYSPETHLWLDDAATELTDAFLRGANRAESPRERLLNLQAFCVTVGCVEELEIYEGAHTTLKQVLVDDDDDECRVWAIYGLSMAVLYGGGVEEAALEIMEYFIDIIQTDGDSIEAQDNVAIVAAALAGWSFVASHVDDYSEYAEAAMDSFVDQLDSSNIQIQSNAARCIALTFESSRSHEEDTGKPFQLPYDPQKLAGRLNEIAKMSSKSVSRKDRRELRDNLLSVVTSLERGLGPFYSEARYVPEPGQTVAADQMTADGDYEYGYRYRLRLGGRMALVDSWSLYCRVLMMKTLFRNGLEKHVLVNPIVTECLDDADWSINYGNN</sequence>
<dbReference type="Pfam" id="PF05004">
    <property type="entry name" value="IFRD"/>
    <property type="match status" value="1"/>
</dbReference>
<dbReference type="InterPro" id="IPR007701">
    <property type="entry name" value="Interferon-rel_develop_reg_N"/>
</dbReference>
<dbReference type="InterPro" id="IPR039777">
    <property type="entry name" value="IFRD"/>
</dbReference>
<feature type="compositionally biased region" description="Acidic residues" evidence="2">
    <location>
        <begin position="55"/>
        <end position="64"/>
    </location>
</feature>
<gene>
    <name evidence="4" type="ORF">VHEMI08670</name>
</gene>
<proteinExistence type="inferred from homology"/>
<evidence type="ECO:0000256" key="1">
    <source>
        <dbReference type="ARBA" id="ARBA00008828"/>
    </source>
</evidence>
<dbReference type="PANTHER" id="PTHR12354:SF1">
    <property type="entry name" value="INTERFERON-RELATED DEVELOPMENTAL REGULATOR 1"/>
    <property type="match status" value="1"/>
</dbReference>
<dbReference type="Proteomes" id="UP000039046">
    <property type="component" value="Unassembled WGS sequence"/>
</dbReference>
<evidence type="ECO:0000256" key="2">
    <source>
        <dbReference type="SAM" id="MobiDB-lite"/>
    </source>
</evidence>
<reference evidence="4 5" key="1">
    <citation type="journal article" date="2015" name="Genome Announc.">
        <title>Draft Genome Sequence and Gene Annotation of the Entomopathogenic Fungus Verticillium hemipterigenum.</title>
        <authorList>
            <person name="Horn F."/>
            <person name="Habel A."/>
            <person name="Scharf D.H."/>
            <person name="Dworschak J."/>
            <person name="Brakhage A.A."/>
            <person name="Guthke R."/>
            <person name="Hertweck C."/>
            <person name="Linde J."/>
        </authorList>
    </citation>
    <scope>NUCLEOTIDE SEQUENCE [LARGE SCALE GENOMIC DNA]</scope>
</reference>
<organism evidence="4 5">
    <name type="scientific">[Torrubiella] hemipterigena</name>
    <dbReference type="NCBI Taxonomy" id="1531966"/>
    <lineage>
        <taxon>Eukaryota</taxon>
        <taxon>Fungi</taxon>
        <taxon>Dikarya</taxon>
        <taxon>Ascomycota</taxon>
        <taxon>Pezizomycotina</taxon>
        <taxon>Sordariomycetes</taxon>
        <taxon>Hypocreomycetidae</taxon>
        <taxon>Hypocreales</taxon>
        <taxon>Clavicipitaceae</taxon>
        <taxon>Clavicipitaceae incertae sedis</taxon>
        <taxon>'Torrubiella' clade</taxon>
    </lineage>
</organism>
<name>A0A0A1TNW5_9HYPO</name>
<evidence type="ECO:0000313" key="4">
    <source>
        <dbReference type="EMBL" id="CEJ93053.1"/>
    </source>
</evidence>
<feature type="compositionally biased region" description="Basic residues" evidence="2">
    <location>
        <begin position="1"/>
        <end position="21"/>
    </location>
</feature>
<feature type="domain" description="Interferon-related developmental regulator N-terminal" evidence="3">
    <location>
        <begin position="71"/>
        <end position="354"/>
    </location>
</feature>
<feature type="region of interest" description="Disordered" evidence="2">
    <location>
        <begin position="1"/>
        <end position="64"/>
    </location>
</feature>
<dbReference type="PANTHER" id="PTHR12354">
    <property type="entry name" value="INTERFERON-RELATED DEVELOPMENTAL REGULATOR"/>
    <property type="match status" value="1"/>
</dbReference>
<protein>
    <recommendedName>
        <fullName evidence="3">Interferon-related developmental regulator N-terminal domain-containing protein</fullName>
    </recommendedName>
</protein>
<accession>A0A0A1TNW5</accession>
<dbReference type="HOGENOM" id="CLU_039188_0_0_1"/>
<evidence type="ECO:0000259" key="3">
    <source>
        <dbReference type="Pfam" id="PF05004"/>
    </source>
</evidence>
<dbReference type="EMBL" id="CDHN01000005">
    <property type="protein sequence ID" value="CEJ93053.1"/>
    <property type="molecule type" value="Genomic_DNA"/>
</dbReference>
<dbReference type="AlphaFoldDB" id="A0A0A1TNW5"/>
<dbReference type="SUPFAM" id="SSF48371">
    <property type="entry name" value="ARM repeat"/>
    <property type="match status" value="1"/>
</dbReference>
<comment type="similarity">
    <text evidence="1">Belongs to the IFRD family.</text>
</comment>
<keyword evidence="5" id="KW-1185">Reference proteome</keyword>
<feature type="compositionally biased region" description="Low complexity" evidence="2">
    <location>
        <begin position="41"/>
        <end position="51"/>
    </location>
</feature>
<feature type="compositionally biased region" description="Polar residues" evidence="2">
    <location>
        <begin position="25"/>
        <end position="40"/>
    </location>
</feature>